<name>A0A484KG74_9ASTE</name>
<accession>A0A484KG74</accession>
<keyword evidence="11" id="KW-1185">Reference proteome</keyword>
<dbReference type="Pfam" id="PF00067">
    <property type="entry name" value="p450"/>
    <property type="match status" value="1"/>
</dbReference>
<dbReference type="SUPFAM" id="SSF48264">
    <property type="entry name" value="Cytochrome P450"/>
    <property type="match status" value="1"/>
</dbReference>
<dbReference type="OrthoDB" id="1305026at2759"/>
<gene>
    <name evidence="10" type="ORF">CCAM_LOCUS3755</name>
</gene>
<dbReference type="GO" id="GO:0005506">
    <property type="term" value="F:iron ion binding"/>
    <property type="evidence" value="ECO:0007669"/>
    <property type="project" value="InterPro"/>
</dbReference>
<evidence type="ECO:0000256" key="2">
    <source>
        <dbReference type="ARBA" id="ARBA00004370"/>
    </source>
</evidence>
<dbReference type="GO" id="GO:0016020">
    <property type="term" value="C:membrane"/>
    <property type="evidence" value="ECO:0007669"/>
    <property type="project" value="UniProtKB-SubCell"/>
</dbReference>
<dbReference type="GO" id="GO:0016705">
    <property type="term" value="F:oxidoreductase activity, acting on paired donors, with incorporation or reduction of molecular oxygen"/>
    <property type="evidence" value="ECO:0007669"/>
    <property type="project" value="InterPro"/>
</dbReference>
<keyword evidence="6" id="KW-0560">Oxidoreductase</keyword>
<organism evidence="10 11">
    <name type="scientific">Cuscuta campestris</name>
    <dbReference type="NCBI Taxonomy" id="132261"/>
    <lineage>
        <taxon>Eukaryota</taxon>
        <taxon>Viridiplantae</taxon>
        <taxon>Streptophyta</taxon>
        <taxon>Embryophyta</taxon>
        <taxon>Tracheophyta</taxon>
        <taxon>Spermatophyta</taxon>
        <taxon>Magnoliopsida</taxon>
        <taxon>eudicotyledons</taxon>
        <taxon>Gunneridae</taxon>
        <taxon>Pentapetalae</taxon>
        <taxon>asterids</taxon>
        <taxon>lamiids</taxon>
        <taxon>Solanales</taxon>
        <taxon>Convolvulaceae</taxon>
        <taxon>Cuscuteae</taxon>
        <taxon>Cuscuta</taxon>
        <taxon>Cuscuta subgen. Grammica</taxon>
        <taxon>Cuscuta sect. Cleistogrammica</taxon>
    </lineage>
</organism>
<evidence type="ECO:0000256" key="4">
    <source>
        <dbReference type="ARBA" id="ARBA00022617"/>
    </source>
</evidence>
<dbReference type="InterPro" id="IPR036396">
    <property type="entry name" value="Cyt_P450_sf"/>
</dbReference>
<reference evidence="10 11" key="1">
    <citation type="submission" date="2018-04" db="EMBL/GenBank/DDBJ databases">
        <authorList>
            <person name="Vogel A."/>
        </authorList>
    </citation>
    <scope>NUCLEOTIDE SEQUENCE [LARGE SCALE GENOMIC DNA]</scope>
</reference>
<evidence type="ECO:0000256" key="6">
    <source>
        <dbReference type="ARBA" id="ARBA00023002"/>
    </source>
</evidence>
<keyword evidence="4" id="KW-0349">Heme</keyword>
<evidence type="ECO:0000313" key="11">
    <source>
        <dbReference type="Proteomes" id="UP000595140"/>
    </source>
</evidence>
<dbReference type="Proteomes" id="UP000595140">
    <property type="component" value="Unassembled WGS sequence"/>
</dbReference>
<keyword evidence="5" id="KW-0479">Metal-binding</keyword>
<evidence type="ECO:0000256" key="5">
    <source>
        <dbReference type="ARBA" id="ARBA00022723"/>
    </source>
</evidence>
<dbReference type="GO" id="GO:0020037">
    <property type="term" value="F:heme binding"/>
    <property type="evidence" value="ECO:0007669"/>
    <property type="project" value="InterPro"/>
</dbReference>
<evidence type="ECO:0000256" key="8">
    <source>
        <dbReference type="ARBA" id="ARBA00023033"/>
    </source>
</evidence>
<evidence type="ECO:0000313" key="10">
    <source>
        <dbReference type="EMBL" id="VFQ61979.1"/>
    </source>
</evidence>
<sequence length="85" mass="9495">MLSLVLLKDDHVNENGKNKKKKRLVMPPGLRGLPIIGHLHLIGKNPHRDFQKLPQIHGPIMRLRLGSVDTIVSSPQAVAEPKRSN</sequence>
<dbReference type="PANTHER" id="PTHR47943">
    <property type="entry name" value="CYTOCHROME P450 93A3-LIKE"/>
    <property type="match status" value="1"/>
</dbReference>
<evidence type="ECO:0000256" key="9">
    <source>
        <dbReference type="ARBA" id="ARBA00023136"/>
    </source>
</evidence>
<dbReference type="InterPro" id="IPR001128">
    <property type="entry name" value="Cyt_P450"/>
</dbReference>
<comment type="cofactor">
    <cofactor evidence="1">
        <name>heme</name>
        <dbReference type="ChEBI" id="CHEBI:30413"/>
    </cofactor>
</comment>
<evidence type="ECO:0000256" key="7">
    <source>
        <dbReference type="ARBA" id="ARBA00023004"/>
    </source>
</evidence>
<dbReference type="Gene3D" id="1.10.630.10">
    <property type="entry name" value="Cytochrome P450"/>
    <property type="match status" value="1"/>
</dbReference>
<protein>
    <submittedName>
        <fullName evidence="10">Uncharacterized protein</fullName>
    </submittedName>
</protein>
<keyword evidence="8" id="KW-0503">Monooxygenase</keyword>
<dbReference type="EMBL" id="OOIL02000215">
    <property type="protein sequence ID" value="VFQ61979.1"/>
    <property type="molecule type" value="Genomic_DNA"/>
</dbReference>
<comment type="subcellular location">
    <subcellularLocation>
        <location evidence="2">Membrane</location>
    </subcellularLocation>
</comment>
<comment type="similarity">
    <text evidence="3">Belongs to the cytochrome P450 family.</text>
</comment>
<evidence type="ECO:0000256" key="1">
    <source>
        <dbReference type="ARBA" id="ARBA00001971"/>
    </source>
</evidence>
<keyword evidence="9" id="KW-0472">Membrane</keyword>
<dbReference type="PANTHER" id="PTHR47943:SF2">
    <property type="entry name" value="CYTOCHROME P450"/>
    <property type="match status" value="1"/>
</dbReference>
<proteinExistence type="inferred from homology"/>
<keyword evidence="7" id="KW-0408">Iron</keyword>
<dbReference type="GO" id="GO:0004497">
    <property type="term" value="F:monooxygenase activity"/>
    <property type="evidence" value="ECO:0007669"/>
    <property type="project" value="UniProtKB-KW"/>
</dbReference>
<dbReference type="AlphaFoldDB" id="A0A484KG74"/>
<evidence type="ECO:0000256" key="3">
    <source>
        <dbReference type="ARBA" id="ARBA00010617"/>
    </source>
</evidence>